<sequence length="154" mass="18532">MLVLLKKIGVVVSLFLIVISLSYCGSTKETLSISEQEKETFNQVEGDTIRIANEETEYEIIIIEPGFYTWLNSIARPEGYYSQSFMENRNWIMVTEWNQRVLQPQRYSPLLYELQINYQRNIDYGYEVNYKLYNYFIYFQRKYNQRLGPFLPRI</sequence>
<dbReference type="Pfam" id="PF19643">
    <property type="entry name" value="DUF6146"/>
    <property type="match status" value="1"/>
</dbReference>
<protein>
    <submittedName>
        <fullName evidence="1">Uncharacterized protein</fullName>
    </submittedName>
</protein>
<keyword evidence="2" id="KW-1185">Reference proteome</keyword>
<organism evidence="1 2">
    <name type="scientific">Maribacter cobaltidurans</name>
    <dbReference type="NCBI Taxonomy" id="1178778"/>
    <lineage>
        <taxon>Bacteria</taxon>
        <taxon>Pseudomonadati</taxon>
        <taxon>Bacteroidota</taxon>
        <taxon>Flavobacteriia</taxon>
        <taxon>Flavobacteriales</taxon>
        <taxon>Flavobacteriaceae</taxon>
        <taxon>Maribacter</taxon>
    </lineage>
</organism>
<dbReference type="RefSeq" id="WP_094999317.1">
    <property type="nucleotide sequence ID" value="NZ_CP022957.1"/>
</dbReference>
<dbReference type="KEGG" id="marb:CJ263_18815"/>
<reference evidence="1 2" key="1">
    <citation type="submission" date="2017-08" db="EMBL/GenBank/DDBJ databases">
        <title>The complete genome sequence of Maribacter sp. B1, isolated from deep-sea sediment.</title>
        <authorList>
            <person name="Wu Y.-H."/>
            <person name="Cheng H."/>
            <person name="Xu X.-W."/>
        </authorList>
    </citation>
    <scope>NUCLEOTIDE SEQUENCE [LARGE SCALE GENOMIC DNA]</scope>
    <source>
        <strain evidence="1 2">B1</strain>
    </source>
</reference>
<evidence type="ECO:0000313" key="2">
    <source>
        <dbReference type="Proteomes" id="UP000215244"/>
    </source>
</evidence>
<dbReference type="EMBL" id="CP022957">
    <property type="protein sequence ID" value="ASV32776.1"/>
    <property type="molecule type" value="Genomic_DNA"/>
</dbReference>
<evidence type="ECO:0000313" key="1">
    <source>
        <dbReference type="EMBL" id="ASV32776.1"/>
    </source>
</evidence>
<accession>A0A223VBQ4</accession>
<dbReference type="OrthoDB" id="1119488at2"/>
<dbReference type="Proteomes" id="UP000215244">
    <property type="component" value="Chromosome"/>
</dbReference>
<gene>
    <name evidence="1" type="ORF">CJ263_18815</name>
</gene>
<name>A0A223VBQ4_9FLAO</name>
<proteinExistence type="predicted"/>
<dbReference type="InterPro" id="IPR046144">
    <property type="entry name" value="DUF6146"/>
</dbReference>
<dbReference type="AlphaFoldDB" id="A0A223VBQ4"/>